<accession>A0A667YZT1</accession>
<evidence type="ECO:0000259" key="1">
    <source>
        <dbReference type="Pfam" id="PF07686"/>
    </source>
</evidence>
<dbReference type="SUPFAM" id="SSF48726">
    <property type="entry name" value="Immunoglobulin"/>
    <property type="match status" value="1"/>
</dbReference>
<reference evidence="2" key="1">
    <citation type="submission" date="2019-06" db="EMBL/GenBank/DDBJ databases">
        <authorList>
            <consortium name="Wellcome Sanger Institute Data Sharing"/>
        </authorList>
    </citation>
    <scope>NUCLEOTIDE SEQUENCE [LARGE SCALE GENOMIC DNA]</scope>
</reference>
<keyword evidence="3" id="KW-1185">Reference proteome</keyword>
<evidence type="ECO:0000313" key="3">
    <source>
        <dbReference type="Proteomes" id="UP000472263"/>
    </source>
</evidence>
<proteinExistence type="predicted"/>
<evidence type="ECO:0000313" key="2">
    <source>
        <dbReference type="Ensembl" id="ENSMMDP00005031908.1"/>
    </source>
</evidence>
<sequence>MYLLLMKTSSRYTATTDVLCICILQLVGCVSSLEVRAYSGRKVIINCPYSNTAGDRQERKCFYKISENEMGSEDNRSIYNRNNDSFTVTIRELTKTDKGSYWCGAVTQTAEVTYIALITKIILKVQSRYLTCSDTSQTPHQECDEGGCWHLLVWHQYQVDP</sequence>
<feature type="domain" description="Immunoglobulin V-set" evidence="1">
    <location>
        <begin position="34"/>
        <end position="109"/>
    </location>
</feature>
<dbReference type="InParanoid" id="A0A667YZT1"/>
<protein>
    <recommendedName>
        <fullName evidence="1">Immunoglobulin V-set domain-containing protein</fullName>
    </recommendedName>
</protein>
<dbReference type="Proteomes" id="UP000472263">
    <property type="component" value="Chromosome 1"/>
</dbReference>
<dbReference type="AlphaFoldDB" id="A0A667YZT1"/>
<dbReference type="Ensembl" id="ENSMMDT00005032627.1">
    <property type="protein sequence ID" value="ENSMMDP00005031908.1"/>
    <property type="gene ID" value="ENSMMDG00005015057.1"/>
</dbReference>
<organism evidence="2 3">
    <name type="scientific">Myripristis murdjan</name>
    <name type="common">pinecone soldierfish</name>
    <dbReference type="NCBI Taxonomy" id="586833"/>
    <lineage>
        <taxon>Eukaryota</taxon>
        <taxon>Metazoa</taxon>
        <taxon>Chordata</taxon>
        <taxon>Craniata</taxon>
        <taxon>Vertebrata</taxon>
        <taxon>Euteleostomi</taxon>
        <taxon>Actinopterygii</taxon>
        <taxon>Neopterygii</taxon>
        <taxon>Teleostei</taxon>
        <taxon>Neoteleostei</taxon>
        <taxon>Acanthomorphata</taxon>
        <taxon>Holocentriformes</taxon>
        <taxon>Holocentridae</taxon>
        <taxon>Myripristis</taxon>
    </lineage>
</organism>
<dbReference type="InterPro" id="IPR013783">
    <property type="entry name" value="Ig-like_fold"/>
</dbReference>
<reference evidence="2" key="3">
    <citation type="submission" date="2025-09" db="UniProtKB">
        <authorList>
            <consortium name="Ensembl"/>
        </authorList>
    </citation>
    <scope>IDENTIFICATION</scope>
</reference>
<name>A0A667YZT1_9TELE</name>
<dbReference type="InterPro" id="IPR036179">
    <property type="entry name" value="Ig-like_dom_sf"/>
</dbReference>
<dbReference type="InterPro" id="IPR013106">
    <property type="entry name" value="Ig_V-set"/>
</dbReference>
<dbReference type="Gene3D" id="2.60.40.10">
    <property type="entry name" value="Immunoglobulins"/>
    <property type="match status" value="1"/>
</dbReference>
<reference evidence="2" key="2">
    <citation type="submission" date="2025-08" db="UniProtKB">
        <authorList>
            <consortium name="Ensembl"/>
        </authorList>
    </citation>
    <scope>IDENTIFICATION</scope>
</reference>
<dbReference type="Pfam" id="PF07686">
    <property type="entry name" value="V-set"/>
    <property type="match status" value="1"/>
</dbReference>